<organism evidence="2 3">
    <name type="scientific">Acanthoscelides obtectus</name>
    <name type="common">Bean weevil</name>
    <name type="synonym">Bruchus obtectus</name>
    <dbReference type="NCBI Taxonomy" id="200917"/>
    <lineage>
        <taxon>Eukaryota</taxon>
        <taxon>Metazoa</taxon>
        <taxon>Ecdysozoa</taxon>
        <taxon>Arthropoda</taxon>
        <taxon>Hexapoda</taxon>
        <taxon>Insecta</taxon>
        <taxon>Pterygota</taxon>
        <taxon>Neoptera</taxon>
        <taxon>Endopterygota</taxon>
        <taxon>Coleoptera</taxon>
        <taxon>Polyphaga</taxon>
        <taxon>Cucujiformia</taxon>
        <taxon>Chrysomeloidea</taxon>
        <taxon>Chrysomelidae</taxon>
        <taxon>Bruchinae</taxon>
        <taxon>Bruchini</taxon>
        <taxon>Acanthoscelides</taxon>
    </lineage>
</organism>
<dbReference type="EMBL" id="CAKOFQ010007474">
    <property type="protein sequence ID" value="CAH2001884.1"/>
    <property type="molecule type" value="Genomic_DNA"/>
</dbReference>
<protein>
    <submittedName>
        <fullName evidence="2">Uncharacterized protein</fullName>
    </submittedName>
</protein>
<dbReference type="OrthoDB" id="6774547at2759"/>
<feature type="non-terminal residue" evidence="2">
    <location>
        <position position="1"/>
    </location>
</feature>
<keyword evidence="1" id="KW-0175">Coiled coil</keyword>
<comment type="caution">
    <text evidence="2">The sequence shown here is derived from an EMBL/GenBank/DDBJ whole genome shotgun (WGS) entry which is preliminary data.</text>
</comment>
<gene>
    <name evidence="2" type="ORF">ACAOBT_LOCUS26491</name>
</gene>
<name>A0A9P0PYE7_ACAOB</name>
<dbReference type="Proteomes" id="UP001152888">
    <property type="component" value="Unassembled WGS sequence"/>
</dbReference>
<evidence type="ECO:0000313" key="3">
    <source>
        <dbReference type="Proteomes" id="UP001152888"/>
    </source>
</evidence>
<dbReference type="PANTHER" id="PTHR45913:SF19">
    <property type="entry name" value="LOW QUALITY PROTEIN: ZINC FINGER BED DOMAIN-CONTAINING PROTEIN 5-LIKE"/>
    <property type="match status" value="1"/>
</dbReference>
<reference evidence="2" key="1">
    <citation type="submission" date="2022-03" db="EMBL/GenBank/DDBJ databases">
        <authorList>
            <person name="Sayadi A."/>
        </authorList>
    </citation>
    <scope>NUCLEOTIDE SEQUENCE</scope>
</reference>
<keyword evidence="3" id="KW-1185">Reference proteome</keyword>
<evidence type="ECO:0000313" key="2">
    <source>
        <dbReference type="EMBL" id="CAH2001884.1"/>
    </source>
</evidence>
<dbReference type="PANTHER" id="PTHR45913">
    <property type="entry name" value="EPM2A-INTERACTING PROTEIN 1"/>
    <property type="match status" value="1"/>
</dbReference>
<proteinExistence type="predicted"/>
<accession>A0A9P0PYE7</accession>
<dbReference type="AlphaFoldDB" id="A0A9P0PYE7"/>
<feature type="coiled-coil region" evidence="1">
    <location>
        <begin position="263"/>
        <end position="297"/>
    </location>
</feature>
<evidence type="ECO:0000256" key="1">
    <source>
        <dbReference type="SAM" id="Coils"/>
    </source>
</evidence>
<sequence>DAITYICLLSKGEETQIEEAAPISLQKRLFTRRIHTEKCILKLGCDWSCKSIGNDIKDLKTLILKLQENIQTLKNDKGDTNSPNQDDLVEDIISEIEPELNAKATEVSVWKFSVESRARFNLGGRSGERRCRILPLRLCSKYHSKVVRFISKLRQTLDPDVRVVNYIKSSTLNSRLFTVLYEDLDSDHKVLLFHTEVRWLSKSNMFSRLYELKEEEFCIDKQELPVKESYYRHIFNTELNLRFHKPYSDTCSRCDNLQNLIKYSTNEDVIKNAKQELELHQRKAQKATDAKKAYNAENKNDSKNTAVICFDLQQALPTPLLTTSKS</sequence>